<sequence length="730" mass="81113">MHSNPAQYAPFLDSSPAATIKSKVQRSELPWTAARCLRLLRQFESRLASLSKPVPGEQAALEYKTCQPKRSCPADRIDASRASKKVRLTYSRKRTPPCPMTDKTPPRPTRNFGSMYNASNSSPVSAQVELATPAWSRIREQPDTPLNTQTHKDDILEHHISDILPPTLLNELRSMRSDMTAENYKTCEAILGWLNWLLRCTGPGRELVGQKSLLAMCLHRIPACITNIEEYEKQRARDEGRGFAWAASHVAHELYDQLEALGLQGCGWQPLKLALRSHVLSLLCKAAKEGIFEAAYIGLLTRLCLRLHCKREAASLAMSTRAVLPSPFDTCSNMSESRQFRPMKYMIEALKDKAATSAVLQCLSSLAHEGLLPTAWLSTKPFAVAWAWSLEAIAVNRSAMSAVTFMSTCIPMLAACNNASADQMLIGLAAGIVAVASTATTTAHSESLKEPKRIRAWRRALHVLDHSLSITRELHNTVGCGVFPLALARYLVAIDFPMVEVSLKRQFKSELEELAQGAQDAKAFYQQTVKLLCSLIHYRSRSCAVPGRDSVADLCSKLDDIDLGDCSSVSLRFDVAFMVAQKTKDLRDLAFAESLSNTYHDVQISTVFSGWRWEEGISEWVLPSNFLGQDHHEATGTRRRRLRSQAPRVSKTAAVGSNSSIKPSLHTNPKDGMRQRDGRQGWRVDRATEGWQPTSVTSFASRGGQRRIIKANQLKLRRNLTDLDDADDLG</sequence>
<feature type="compositionally biased region" description="Basic and acidic residues" evidence="1">
    <location>
        <begin position="668"/>
        <end position="688"/>
    </location>
</feature>
<reference evidence="2 3" key="1">
    <citation type="submission" date="2017-06" db="EMBL/GenBank/DDBJ databases">
        <title>Ant-infecting Ophiocordyceps genomes reveal a high diversity of potential behavioral manipulation genes and a possible major role for enterotoxins.</title>
        <authorList>
            <person name="De Bekker C."/>
            <person name="Evans H.C."/>
            <person name="Brachmann A."/>
            <person name="Hughes D.P."/>
        </authorList>
    </citation>
    <scope>NUCLEOTIDE SEQUENCE [LARGE SCALE GENOMIC DNA]</scope>
    <source>
        <strain evidence="2 3">Map64</strain>
    </source>
</reference>
<feature type="region of interest" description="Disordered" evidence="1">
    <location>
        <begin position="632"/>
        <end position="688"/>
    </location>
</feature>
<protein>
    <submittedName>
        <fullName evidence="2">Uncharacterized protein</fullName>
    </submittedName>
</protein>
<name>A0A2C5XW75_9HYPO</name>
<comment type="caution">
    <text evidence="2">The sequence shown here is derived from an EMBL/GenBank/DDBJ whole genome shotgun (WGS) entry which is preliminary data.</text>
</comment>
<keyword evidence="3" id="KW-1185">Reference proteome</keyword>
<feature type="compositionally biased region" description="Polar residues" evidence="1">
    <location>
        <begin position="655"/>
        <end position="667"/>
    </location>
</feature>
<gene>
    <name evidence="2" type="ORF">CDD81_4055</name>
</gene>
<proteinExistence type="predicted"/>
<accession>A0A2C5XW75</accession>
<evidence type="ECO:0000313" key="2">
    <source>
        <dbReference type="EMBL" id="PHH58954.1"/>
    </source>
</evidence>
<dbReference type="EMBL" id="NJET01000262">
    <property type="protein sequence ID" value="PHH58954.1"/>
    <property type="molecule type" value="Genomic_DNA"/>
</dbReference>
<evidence type="ECO:0000256" key="1">
    <source>
        <dbReference type="SAM" id="MobiDB-lite"/>
    </source>
</evidence>
<dbReference type="AlphaFoldDB" id="A0A2C5XW75"/>
<evidence type="ECO:0000313" key="3">
    <source>
        <dbReference type="Proteomes" id="UP000226192"/>
    </source>
</evidence>
<organism evidence="2 3">
    <name type="scientific">Ophiocordyceps australis</name>
    <dbReference type="NCBI Taxonomy" id="1399860"/>
    <lineage>
        <taxon>Eukaryota</taxon>
        <taxon>Fungi</taxon>
        <taxon>Dikarya</taxon>
        <taxon>Ascomycota</taxon>
        <taxon>Pezizomycotina</taxon>
        <taxon>Sordariomycetes</taxon>
        <taxon>Hypocreomycetidae</taxon>
        <taxon>Hypocreales</taxon>
        <taxon>Ophiocordycipitaceae</taxon>
        <taxon>Ophiocordyceps</taxon>
    </lineage>
</organism>
<dbReference type="Proteomes" id="UP000226192">
    <property type="component" value="Unassembled WGS sequence"/>
</dbReference>
<dbReference type="OrthoDB" id="4159838at2759"/>